<evidence type="ECO:0000313" key="9">
    <source>
        <dbReference type="Proteomes" id="UP000515135"/>
    </source>
</evidence>
<dbReference type="GO" id="GO:0007155">
    <property type="term" value="P:cell adhesion"/>
    <property type="evidence" value="ECO:0007669"/>
    <property type="project" value="UniProtKB-KW"/>
</dbReference>
<dbReference type="Proteomes" id="UP000515135">
    <property type="component" value="Unplaced"/>
</dbReference>
<evidence type="ECO:0000256" key="6">
    <source>
        <dbReference type="ARBA" id="ARBA00023136"/>
    </source>
</evidence>
<dbReference type="AlphaFoldDB" id="A0A6P4YL47"/>
<evidence type="ECO:0000313" key="10">
    <source>
        <dbReference type="RefSeq" id="XP_019619432.1"/>
    </source>
</evidence>
<keyword evidence="6 8" id="KW-0472">Membrane</keyword>
<accession>A0A6P4YL47</accession>
<evidence type="ECO:0000256" key="7">
    <source>
        <dbReference type="SAM" id="MobiDB-lite"/>
    </source>
</evidence>
<dbReference type="GO" id="GO:0016020">
    <property type="term" value="C:membrane"/>
    <property type="evidence" value="ECO:0007669"/>
    <property type="project" value="UniProtKB-SubCell"/>
</dbReference>
<keyword evidence="9" id="KW-1185">Reference proteome</keyword>
<proteinExistence type="inferred from homology"/>
<evidence type="ECO:0000256" key="8">
    <source>
        <dbReference type="SAM" id="Phobius"/>
    </source>
</evidence>
<evidence type="ECO:0000256" key="5">
    <source>
        <dbReference type="ARBA" id="ARBA00022989"/>
    </source>
</evidence>
<evidence type="ECO:0000256" key="3">
    <source>
        <dbReference type="ARBA" id="ARBA00022692"/>
    </source>
</evidence>
<feature type="region of interest" description="Disordered" evidence="7">
    <location>
        <begin position="92"/>
        <end position="126"/>
    </location>
</feature>
<protein>
    <submittedName>
        <fullName evidence="10">Uncharacterized protein LOC109466203</fullName>
    </submittedName>
</protein>
<comment type="similarity">
    <text evidence="2">Belongs to the ninjurin family.</text>
</comment>
<dbReference type="PANTHER" id="PTHR12316:SF28">
    <property type="entry name" value="NINJURIN-2-LIKE"/>
    <property type="match status" value="1"/>
</dbReference>
<dbReference type="InterPro" id="IPR007007">
    <property type="entry name" value="Ninjurin"/>
</dbReference>
<feature type="transmembrane region" description="Helical" evidence="8">
    <location>
        <begin position="225"/>
        <end position="245"/>
    </location>
</feature>
<evidence type="ECO:0000256" key="1">
    <source>
        <dbReference type="ARBA" id="ARBA00004141"/>
    </source>
</evidence>
<dbReference type="Pfam" id="PF04923">
    <property type="entry name" value="Ninjurin"/>
    <property type="match status" value="1"/>
</dbReference>
<dbReference type="GO" id="GO:0042246">
    <property type="term" value="P:tissue regeneration"/>
    <property type="evidence" value="ECO:0007669"/>
    <property type="project" value="InterPro"/>
</dbReference>
<gene>
    <name evidence="10" type="primary">LOC109466203</name>
</gene>
<name>A0A6P4YL47_BRABE</name>
<organism evidence="9 10">
    <name type="scientific">Branchiostoma belcheri</name>
    <name type="common">Amphioxus</name>
    <dbReference type="NCBI Taxonomy" id="7741"/>
    <lineage>
        <taxon>Eukaryota</taxon>
        <taxon>Metazoa</taxon>
        <taxon>Chordata</taxon>
        <taxon>Cephalochordata</taxon>
        <taxon>Leptocardii</taxon>
        <taxon>Amphioxiformes</taxon>
        <taxon>Branchiostomatidae</taxon>
        <taxon>Branchiostoma</taxon>
    </lineage>
</organism>
<dbReference type="RefSeq" id="XP_019619432.1">
    <property type="nucleotide sequence ID" value="XM_019763873.1"/>
</dbReference>
<reference evidence="10" key="1">
    <citation type="submission" date="2025-08" db="UniProtKB">
        <authorList>
            <consortium name="RefSeq"/>
        </authorList>
    </citation>
    <scope>IDENTIFICATION</scope>
    <source>
        <tissue evidence="10">Gonad</tissue>
    </source>
</reference>
<keyword evidence="3 8" id="KW-0812">Transmembrane</keyword>
<sequence length="246" mass="26898">MDVDSTQVESTDAQTFETWCCDANLSKNTISVLKKEELDDLGVLKLLPASEINDLGIPKGQALLLRTALKRLALAENVEDTSSVTYSEYGRVPTDGSELRRRNIQDDTDGPSCTQTSGTAPKRKHQLRDLNSFTQRKTVTQGLMDMAMMSANCSQIAVVLKGAMAAGTFGGYQIFLLTLLSLSLVLQLAVAILLYLKSQVNVEEADDDDDDDEPNSNMAHKYNNWAMSLTLVIMADNVLISSLGIK</sequence>
<feature type="transmembrane region" description="Helical" evidence="8">
    <location>
        <begin position="174"/>
        <end position="196"/>
    </location>
</feature>
<dbReference type="GeneID" id="109466203"/>
<evidence type="ECO:0000256" key="4">
    <source>
        <dbReference type="ARBA" id="ARBA00022889"/>
    </source>
</evidence>
<keyword evidence="5 8" id="KW-1133">Transmembrane helix</keyword>
<comment type="subcellular location">
    <subcellularLocation>
        <location evidence="1">Membrane</location>
        <topology evidence="1">Multi-pass membrane protein</topology>
    </subcellularLocation>
</comment>
<keyword evidence="4" id="KW-0130">Cell adhesion</keyword>
<dbReference type="OrthoDB" id="10043218at2759"/>
<evidence type="ECO:0000256" key="2">
    <source>
        <dbReference type="ARBA" id="ARBA00008141"/>
    </source>
</evidence>
<dbReference type="PANTHER" id="PTHR12316">
    <property type="entry name" value="NINJURIN-RELATED"/>
    <property type="match status" value="1"/>
</dbReference>
<dbReference type="KEGG" id="bbel:109466203"/>